<dbReference type="PROSITE" id="PS50006">
    <property type="entry name" value="FHA_DOMAIN"/>
    <property type="match status" value="1"/>
</dbReference>
<accession>A0A7Y4JYF2</accession>
<evidence type="ECO:0000259" key="1">
    <source>
        <dbReference type="PROSITE" id="PS50006"/>
    </source>
</evidence>
<dbReference type="InterPro" id="IPR000253">
    <property type="entry name" value="FHA_dom"/>
</dbReference>
<dbReference type="EMBL" id="JABFJW010000238">
    <property type="protein sequence ID" value="NOK12517.1"/>
    <property type="molecule type" value="Genomic_DNA"/>
</dbReference>
<dbReference type="InterPro" id="IPR050923">
    <property type="entry name" value="Cell_Proc_Reg/RNA_Proc"/>
</dbReference>
<dbReference type="Gene3D" id="2.60.200.20">
    <property type="match status" value="1"/>
</dbReference>
<organism evidence="2 3">
    <name type="scientific">Corallococcus exercitus</name>
    <dbReference type="NCBI Taxonomy" id="2316736"/>
    <lineage>
        <taxon>Bacteria</taxon>
        <taxon>Pseudomonadati</taxon>
        <taxon>Myxococcota</taxon>
        <taxon>Myxococcia</taxon>
        <taxon>Myxococcales</taxon>
        <taxon>Cystobacterineae</taxon>
        <taxon>Myxococcaceae</taxon>
        <taxon>Corallococcus</taxon>
    </lineage>
</organism>
<evidence type="ECO:0000313" key="2">
    <source>
        <dbReference type="EMBL" id="NOK12517.1"/>
    </source>
</evidence>
<dbReference type="Pfam" id="PF00498">
    <property type="entry name" value="FHA"/>
    <property type="match status" value="1"/>
</dbReference>
<evidence type="ECO:0000313" key="3">
    <source>
        <dbReference type="Proteomes" id="UP000528460"/>
    </source>
</evidence>
<comment type="caution">
    <text evidence="2">The sequence shown here is derived from an EMBL/GenBank/DDBJ whole genome shotgun (WGS) entry which is preliminary data.</text>
</comment>
<dbReference type="CDD" id="cd00060">
    <property type="entry name" value="FHA"/>
    <property type="match status" value="1"/>
</dbReference>
<protein>
    <submittedName>
        <fullName evidence="2">FHA domain-containing protein</fullName>
    </submittedName>
</protein>
<feature type="domain" description="FHA" evidence="1">
    <location>
        <begin position="80"/>
        <end position="131"/>
    </location>
</feature>
<proteinExistence type="predicted"/>
<dbReference type="AlphaFoldDB" id="A0A7Y4JYF2"/>
<dbReference type="Proteomes" id="UP000528460">
    <property type="component" value="Unassembled WGS sequence"/>
</dbReference>
<dbReference type="InterPro" id="IPR008984">
    <property type="entry name" value="SMAD_FHA_dom_sf"/>
</dbReference>
<reference evidence="2 3" key="1">
    <citation type="submission" date="2020-05" db="EMBL/GenBank/DDBJ databases">
        <authorList>
            <person name="Whitworth D."/>
        </authorList>
    </citation>
    <scope>NUCLEOTIDE SEQUENCE [LARGE SCALE GENOMIC DNA]</scope>
    <source>
        <strain evidence="2 3">CA046A</strain>
    </source>
</reference>
<name>A0A7Y4JYF2_9BACT</name>
<gene>
    <name evidence="2" type="ORF">HNS30_26080</name>
</gene>
<sequence length="170" mass="18369">MVELLSAHVARYLRNREDFERGLPAAVLLFTPPLGGVPPTDLEEYPLRTVTHAGPATLGQDEPVVFPLLKSQGNAFGRGITVGRTSNNDVVLDDGSVSRFHAWFSRDTGDAGFLLTDAGSKNGSYVGGGRLLARKPMPLEDGVRLRFGQVEVSFYTAGGFARLLTVRLQP</sequence>
<dbReference type="RefSeq" id="WP_171419260.1">
    <property type="nucleotide sequence ID" value="NZ_JABFJW010000238.1"/>
</dbReference>
<dbReference type="SUPFAM" id="SSF49879">
    <property type="entry name" value="SMAD/FHA domain"/>
    <property type="match status" value="1"/>
</dbReference>
<dbReference type="PANTHER" id="PTHR23308">
    <property type="entry name" value="NUCLEAR INHIBITOR OF PROTEIN PHOSPHATASE-1"/>
    <property type="match status" value="1"/>
</dbReference>
<dbReference type="SMART" id="SM00240">
    <property type="entry name" value="FHA"/>
    <property type="match status" value="1"/>
</dbReference>